<keyword evidence="3" id="KW-1185">Reference proteome</keyword>
<feature type="signal peptide" evidence="1">
    <location>
        <begin position="1"/>
        <end position="25"/>
    </location>
</feature>
<organism evidence="2 3">
    <name type="scientific">Clostridium estertheticum subsp. estertheticum</name>
    <dbReference type="NCBI Taxonomy" id="1552"/>
    <lineage>
        <taxon>Bacteria</taxon>
        <taxon>Bacillati</taxon>
        <taxon>Bacillota</taxon>
        <taxon>Clostridia</taxon>
        <taxon>Eubacteriales</taxon>
        <taxon>Clostridiaceae</taxon>
        <taxon>Clostridium</taxon>
    </lineage>
</organism>
<keyword evidence="1" id="KW-0732">Signal</keyword>
<protein>
    <submittedName>
        <fullName evidence="2">Uncharacterized protein</fullName>
    </submittedName>
</protein>
<dbReference type="Proteomes" id="UP000182569">
    <property type="component" value="Chromosome"/>
</dbReference>
<dbReference type="EMBL" id="CP015756">
    <property type="protein sequence ID" value="APC41430.1"/>
    <property type="molecule type" value="Genomic_DNA"/>
</dbReference>
<dbReference type="AlphaFoldDB" id="A0A1J0GKL6"/>
<evidence type="ECO:0000313" key="2">
    <source>
        <dbReference type="EMBL" id="APC41430.1"/>
    </source>
</evidence>
<evidence type="ECO:0000313" key="3">
    <source>
        <dbReference type="Proteomes" id="UP000182569"/>
    </source>
</evidence>
<dbReference type="RefSeq" id="WP_071613724.1">
    <property type="nucleotide sequence ID" value="NZ_CP015756.1"/>
</dbReference>
<accession>A0A1J0GKL6</accession>
<sequence>MKNFKKIMMMGFVLLIATLSRPVMALGLSGFSDVTNFSVVIGENMYTLEYANDLNNAKQISDAVLKSKGDIFIKIDDNGWINNNDGSRVNKDSVDISTIKYNNGIAITQQKIAKINITSTKLEVDNVTSGFGDGHATYQVLDSLGNDITTTSLANGIIFKSGVGTVEGKNGRLKVTPNMNLLTFTSGIVITANDPISGISTNTKLSVTLAGATQGSTLSDIKLLSLKNVDGKMLTAGDTTTVFYAGYLAKDISGIPTTNYTLMEQGLILTGDHMLNTSSPYVVAQLVKDPIDPSIGLIKVTATSDTILTDRPVVINAFTLKGTSSTISITLKKQAEIDSFILIVPSEDIYSGESKVIPFIALDQNANLITKFSELDGHVRLVGATFERNSDGTACIKNNKVYNPMTALMSANITAITPTGKHSSININIQHK</sequence>
<feature type="chain" id="PRO_5009611937" evidence="1">
    <location>
        <begin position="26"/>
        <end position="432"/>
    </location>
</feature>
<gene>
    <name evidence="2" type="ORF">A7L45_15770</name>
</gene>
<reference evidence="3" key="1">
    <citation type="journal article" date="2016" name="Front. Microbiol.">
        <title>Complete Genome Sequence of Clostridium estertheticum DSM 8809, a Microbe Identified in Spoiled Vacuum Packed Beef.</title>
        <authorList>
            <person name="Yu Z."/>
            <person name="Gunn L."/>
            <person name="Brennan E."/>
            <person name="Reid R."/>
            <person name="Wall P.G."/>
            <person name="Gaora O.P."/>
            <person name="Hurley D."/>
            <person name="Bolton D."/>
            <person name="Fanning S."/>
        </authorList>
    </citation>
    <scope>NUCLEOTIDE SEQUENCE [LARGE SCALE GENOMIC DNA]</scope>
    <source>
        <strain evidence="3">DSM 8809</strain>
    </source>
</reference>
<proteinExistence type="predicted"/>
<name>A0A1J0GKL6_9CLOT</name>
<evidence type="ECO:0000256" key="1">
    <source>
        <dbReference type="SAM" id="SignalP"/>
    </source>
</evidence>
<dbReference type="OrthoDB" id="1947249at2"/>
<dbReference type="KEGG" id="ceu:A7L45_15770"/>